<dbReference type="InterPro" id="IPR001014">
    <property type="entry name" value="Ribosomal_uL23_CS"/>
</dbReference>
<gene>
    <name evidence="6" type="primary">rplW</name>
    <name evidence="8" type="ORF">BGO89_09095</name>
</gene>
<comment type="similarity">
    <text evidence="1 6 7">Belongs to the universal ribosomal protein uL23 family.</text>
</comment>
<keyword evidence="5 6" id="KW-0687">Ribonucleoprotein</keyword>
<comment type="caution">
    <text evidence="8">The sequence shown here is derived from an EMBL/GenBank/DDBJ whole genome shotgun (WGS) entry which is preliminary data.</text>
</comment>
<dbReference type="GO" id="GO:0006412">
    <property type="term" value="P:translation"/>
    <property type="evidence" value="ECO:0007669"/>
    <property type="project" value="UniProtKB-UniRule"/>
</dbReference>
<proteinExistence type="inferred from homology"/>
<comment type="subunit">
    <text evidence="6">Part of the 50S ribosomal subunit. Contacts protein L29, and trigger factor when it is bound to the ribosome.</text>
</comment>
<evidence type="ECO:0000256" key="3">
    <source>
        <dbReference type="ARBA" id="ARBA00022884"/>
    </source>
</evidence>
<dbReference type="AlphaFoldDB" id="A0A1M3KWA4"/>
<evidence type="ECO:0000256" key="2">
    <source>
        <dbReference type="ARBA" id="ARBA00022730"/>
    </source>
</evidence>
<dbReference type="GO" id="GO:0003735">
    <property type="term" value="F:structural constituent of ribosome"/>
    <property type="evidence" value="ECO:0007669"/>
    <property type="project" value="InterPro"/>
</dbReference>
<keyword evidence="4 6" id="KW-0689">Ribosomal protein</keyword>
<dbReference type="GO" id="GO:1990904">
    <property type="term" value="C:ribonucleoprotein complex"/>
    <property type="evidence" value="ECO:0007669"/>
    <property type="project" value="UniProtKB-KW"/>
</dbReference>
<evidence type="ECO:0000313" key="9">
    <source>
        <dbReference type="Proteomes" id="UP000184233"/>
    </source>
</evidence>
<reference evidence="8 9" key="1">
    <citation type="submission" date="2016-09" db="EMBL/GenBank/DDBJ databases">
        <title>Genome-resolved meta-omics ties microbial dynamics to process performance in biotechnology for thiocyanate degradation.</title>
        <authorList>
            <person name="Kantor R.S."/>
            <person name="Huddy R.J."/>
            <person name="Iyer R."/>
            <person name="Thomas B.C."/>
            <person name="Brown C.T."/>
            <person name="Anantharaman K."/>
            <person name="Tringe S."/>
            <person name="Hettich R.L."/>
            <person name="Harrison S.T."/>
            <person name="Banfield J.F."/>
        </authorList>
    </citation>
    <scope>NUCLEOTIDE SEQUENCE [LARGE SCALE GENOMIC DNA]</scope>
    <source>
        <strain evidence="8">59-99</strain>
    </source>
</reference>
<dbReference type="PANTHER" id="PTHR11620">
    <property type="entry name" value="60S RIBOSOMAL PROTEIN L23A"/>
    <property type="match status" value="1"/>
</dbReference>
<dbReference type="Proteomes" id="UP000184233">
    <property type="component" value="Unassembled WGS sequence"/>
</dbReference>
<evidence type="ECO:0000256" key="4">
    <source>
        <dbReference type="ARBA" id="ARBA00022980"/>
    </source>
</evidence>
<keyword evidence="3 6" id="KW-0694">RNA-binding</keyword>
<comment type="function">
    <text evidence="6">One of the early assembly proteins it binds 23S rRNA. One of the proteins that surrounds the polypeptide exit tunnel on the outside of the ribosome. Forms the main docking site for trigger factor binding to the ribosome.</text>
</comment>
<dbReference type="PROSITE" id="PS00050">
    <property type="entry name" value="RIBOSOMAL_L23"/>
    <property type="match status" value="1"/>
</dbReference>
<dbReference type="HAMAP" id="MF_01369_B">
    <property type="entry name" value="Ribosomal_uL23_B"/>
    <property type="match status" value="1"/>
</dbReference>
<dbReference type="EMBL" id="MKVH01000024">
    <property type="protein sequence ID" value="OJX56688.1"/>
    <property type="molecule type" value="Genomic_DNA"/>
</dbReference>
<accession>A0A1M3KWA4</accession>
<evidence type="ECO:0000256" key="6">
    <source>
        <dbReference type="HAMAP-Rule" id="MF_01369"/>
    </source>
</evidence>
<name>A0A1M3KWA4_9BACT</name>
<organism evidence="8 9">
    <name type="scientific">Candidatus Kapaibacterium thiocyanatum</name>
    <dbReference type="NCBI Taxonomy" id="1895771"/>
    <lineage>
        <taxon>Bacteria</taxon>
        <taxon>Pseudomonadati</taxon>
        <taxon>Candidatus Kapaibacteriota</taxon>
        <taxon>Candidatus Kapaibacteriia</taxon>
        <taxon>Candidatus Kapaibacteriales</taxon>
        <taxon>Candidatus Kapaibacteriaceae</taxon>
        <taxon>Candidatus Kapaibacterium</taxon>
    </lineage>
</organism>
<dbReference type="GO" id="GO:0005840">
    <property type="term" value="C:ribosome"/>
    <property type="evidence" value="ECO:0007669"/>
    <property type="project" value="UniProtKB-KW"/>
</dbReference>
<keyword evidence="2 6" id="KW-0699">rRNA-binding</keyword>
<dbReference type="SUPFAM" id="SSF54189">
    <property type="entry name" value="Ribosomal proteins S24e, L23 and L15e"/>
    <property type="match status" value="1"/>
</dbReference>
<dbReference type="InterPro" id="IPR012678">
    <property type="entry name" value="Ribosomal_uL23/eL15/eS24_sf"/>
</dbReference>
<dbReference type="Pfam" id="PF00276">
    <property type="entry name" value="Ribosomal_L23"/>
    <property type="match status" value="1"/>
</dbReference>
<evidence type="ECO:0000256" key="1">
    <source>
        <dbReference type="ARBA" id="ARBA00006700"/>
    </source>
</evidence>
<dbReference type="InterPro" id="IPR013025">
    <property type="entry name" value="Ribosomal_uL23-like"/>
</dbReference>
<dbReference type="STRING" id="1895771.BGO89_09095"/>
<protein>
    <recommendedName>
        <fullName evidence="6">Large ribosomal subunit protein uL23</fullName>
    </recommendedName>
</protein>
<dbReference type="GO" id="GO:0019843">
    <property type="term" value="F:rRNA binding"/>
    <property type="evidence" value="ECO:0007669"/>
    <property type="project" value="UniProtKB-UniRule"/>
</dbReference>
<evidence type="ECO:0000256" key="7">
    <source>
        <dbReference type="RuleBase" id="RU003934"/>
    </source>
</evidence>
<dbReference type="InterPro" id="IPR012677">
    <property type="entry name" value="Nucleotide-bd_a/b_plait_sf"/>
</dbReference>
<dbReference type="Gene3D" id="3.30.70.330">
    <property type="match status" value="1"/>
</dbReference>
<dbReference type="NCBIfam" id="NF004363">
    <property type="entry name" value="PRK05738.2-4"/>
    <property type="match status" value="1"/>
</dbReference>
<evidence type="ECO:0000256" key="5">
    <source>
        <dbReference type="ARBA" id="ARBA00023274"/>
    </source>
</evidence>
<evidence type="ECO:0000313" key="8">
    <source>
        <dbReference type="EMBL" id="OJX56688.1"/>
    </source>
</evidence>
<sequence>MITVLRKPVITEKATKVGHLRQYVFEVDPNSNKLQIQAALKQMFDVEVESIRTVRIKGKVKSRFTKRGLQVGRTNLRKKAYVTLKEGQTLDIVAGEGGEN</sequence>